<dbReference type="AlphaFoldDB" id="A0A060SV93"/>
<dbReference type="HOGENOM" id="CLU_1200354_0_0_1"/>
<dbReference type="EMBL" id="CCBP010000631">
    <property type="protein sequence ID" value="CDO78076.1"/>
    <property type="molecule type" value="Genomic_DNA"/>
</dbReference>
<evidence type="ECO:0000313" key="2">
    <source>
        <dbReference type="EMBL" id="CDO78076.1"/>
    </source>
</evidence>
<gene>
    <name evidence="2" type="ORF">BN946_scf185020.g2</name>
</gene>
<feature type="region of interest" description="Disordered" evidence="1">
    <location>
        <begin position="197"/>
        <end position="231"/>
    </location>
</feature>
<dbReference type="OrthoDB" id="10590433at2759"/>
<accession>A0A060SV93</accession>
<sequence>MERVRLLRNSMRSGRGLPPDMSPEAREFITVTTNDPVPDTMPDGTPFYDGGPFHPLNLLEAYEIAPVAPPREDEEMLFEKVARVATVSAYVARNLHDYGDVIERSEVLTWLAMIQESLSQVEEAVGIQGAGRQGNTSSSRYQGHPKELCIPEQGTQQTPSTSDMRPPETLYSGILDSGTVYTGQGYAVLPSDFLGSKKASQPVPPYSASRTATSASTSRTSRICSPFDLRS</sequence>
<reference evidence="2" key="1">
    <citation type="submission" date="2014-01" db="EMBL/GenBank/DDBJ databases">
        <title>The genome of the white-rot fungus Pycnoporus cinnabarinus: a basidiomycete model with a versatile arsenal for lignocellulosic biomass breakdown.</title>
        <authorList>
            <person name="Levasseur A."/>
            <person name="Lomascolo A."/>
            <person name="Ruiz-Duenas F.J."/>
            <person name="Uzan E."/>
            <person name="Piumi F."/>
            <person name="Kues U."/>
            <person name="Ram A.F.J."/>
            <person name="Murat C."/>
            <person name="Haon M."/>
            <person name="Benoit I."/>
            <person name="Arfi Y."/>
            <person name="Chevret D."/>
            <person name="Drula E."/>
            <person name="Kwon M.J."/>
            <person name="Gouret P."/>
            <person name="Lesage-Meessen L."/>
            <person name="Lombard V."/>
            <person name="Mariette J."/>
            <person name="Noirot C."/>
            <person name="Park J."/>
            <person name="Patyshakuliyeva A."/>
            <person name="Wieneger R.A.B."/>
            <person name="Wosten H.A.B."/>
            <person name="Martin F."/>
            <person name="Coutinho P.M."/>
            <person name="de Vries R."/>
            <person name="Martinez A.T."/>
            <person name="Klopp C."/>
            <person name="Pontarotti P."/>
            <person name="Henrissat B."/>
            <person name="Record E."/>
        </authorList>
    </citation>
    <scope>NUCLEOTIDE SEQUENCE [LARGE SCALE GENOMIC DNA]</scope>
    <source>
        <strain evidence="2">BRFM137</strain>
    </source>
</reference>
<keyword evidence="3" id="KW-1185">Reference proteome</keyword>
<feature type="compositionally biased region" description="Polar residues" evidence="1">
    <location>
        <begin position="153"/>
        <end position="163"/>
    </location>
</feature>
<evidence type="ECO:0000313" key="3">
    <source>
        <dbReference type="Proteomes" id="UP000029665"/>
    </source>
</evidence>
<proteinExistence type="predicted"/>
<name>A0A060SV93_PYCCI</name>
<organism evidence="2 3">
    <name type="scientific">Pycnoporus cinnabarinus</name>
    <name type="common">Cinnabar-red polypore</name>
    <name type="synonym">Trametes cinnabarina</name>
    <dbReference type="NCBI Taxonomy" id="5643"/>
    <lineage>
        <taxon>Eukaryota</taxon>
        <taxon>Fungi</taxon>
        <taxon>Dikarya</taxon>
        <taxon>Basidiomycota</taxon>
        <taxon>Agaricomycotina</taxon>
        <taxon>Agaricomycetes</taxon>
        <taxon>Polyporales</taxon>
        <taxon>Polyporaceae</taxon>
        <taxon>Trametes</taxon>
    </lineage>
</organism>
<evidence type="ECO:0000256" key="1">
    <source>
        <dbReference type="SAM" id="MobiDB-lite"/>
    </source>
</evidence>
<feature type="region of interest" description="Disordered" evidence="1">
    <location>
        <begin position="1"/>
        <end position="23"/>
    </location>
</feature>
<feature type="region of interest" description="Disordered" evidence="1">
    <location>
        <begin position="129"/>
        <end position="170"/>
    </location>
</feature>
<feature type="compositionally biased region" description="Low complexity" evidence="1">
    <location>
        <begin position="207"/>
        <end position="222"/>
    </location>
</feature>
<protein>
    <submittedName>
        <fullName evidence="2">Uncharacterized protein</fullName>
    </submittedName>
</protein>
<comment type="caution">
    <text evidence="2">The sequence shown here is derived from an EMBL/GenBank/DDBJ whole genome shotgun (WGS) entry which is preliminary data.</text>
</comment>
<dbReference type="Proteomes" id="UP000029665">
    <property type="component" value="Unassembled WGS sequence"/>
</dbReference>